<dbReference type="Proteomes" id="UP000223749">
    <property type="component" value="Chromosome"/>
</dbReference>
<sequence>MEASEDIKFTVMLHNNEQEKIKVEVKHAETTDGIPYYVCNVDGKESQIRKDEKWEQIWGSLTHKQVDELGLAISEHLGEL</sequence>
<evidence type="ECO:0000313" key="2">
    <source>
        <dbReference type="Proteomes" id="UP000223749"/>
    </source>
</evidence>
<keyword evidence="2" id="KW-1185">Reference proteome</keyword>
<dbReference type="KEGG" id="pgs:CPT03_02935"/>
<reference evidence="1 2" key="1">
    <citation type="submission" date="2017-10" db="EMBL/GenBank/DDBJ databases">
        <title>Whole genome of Pedobacter ginsengisoli T01R-27 isolated from tomato rhizosphere.</title>
        <authorList>
            <person name="Weon H.-Y."/>
            <person name="Lee S.A."/>
            <person name="Sang M.K."/>
            <person name="Song J."/>
        </authorList>
    </citation>
    <scope>NUCLEOTIDE SEQUENCE [LARGE SCALE GENOMIC DNA]</scope>
    <source>
        <strain evidence="1 2">T01R-27</strain>
    </source>
</reference>
<gene>
    <name evidence="1" type="ORF">CPT03_02935</name>
</gene>
<dbReference type="AlphaFoldDB" id="A0A2D1U1K1"/>
<accession>A0A2D1U1K1</accession>
<evidence type="ECO:0000313" key="1">
    <source>
        <dbReference type="EMBL" id="ATP55488.1"/>
    </source>
</evidence>
<organism evidence="1 2">
    <name type="scientific">Pedobacter ginsengisoli</name>
    <dbReference type="NCBI Taxonomy" id="363852"/>
    <lineage>
        <taxon>Bacteria</taxon>
        <taxon>Pseudomonadati</taxon>
        <taxon>Bacteroidota</taxon>
        <taxon>Sphingobacteriia</taxon>
        <taxon>Sphingobacteriales</taxon>
        <taxon>Sphingobacteriaceae</taxon>
        <taxon>Pedobacter</taxon>
    </lineage>
</organism>
<protein>
    <submittedName>
        <fullName evidence="1">Uncharacterized protein</fullName>
    </submittedName>
</protein>
<dbReference type="EMBL" id="CP024091">
    <property type="protein sequence ID" value="ATP55488.1"/>
    <property type="molecule type" value="Genomic_DNA"/>
</dbReference>
<proteinExistence type="predicted"/>
<name>A0A2D1U1K1_9SPHI</name>